<accession>A0A4R3JDH3</accession>
<protein>
    <submittedName>
        <fullName evidence="2">Uncharacterized protein</fullName>
    </submittedName>
</protein>
<comment type="caution">
    <text evidence="2">The sequence shown here is derived from an EMBL/GenBank/DDBJ whole genome shotgun (WGS) entry which is preliminary data.</text>
</comment>
<reference evidence="2 3" key="1">
    <citation type="submission" date="2019-03" db="EMBL/GenBank/DDBJ databases">
        <title>Genomic Encyclopedia of Type Strains, Phase IV (KMG-IV): sequencing the most valuable type-strain genomes for metagenomic binning, comparative biology and taxonomic classification.</title>
        <authorList>
            <person name="Goeker M."/>
        </authorList>
    </citation>
    <scope>NUCLEOTIDE SEQUENCE [LARGE SCALE GENOMIC DNA]</scope>
    <source>
        <strain evidence="2 3">DSM 101688</strain>
    </source>
</reference>
<gene>
    <name evidence="2" type="ORF">EDD55_10295</name>
</gene>
<evidence type="ECO:0000313" key="2">
    <source>
        <dbReference type="EMBL" id="TCS64058.1"/>
    </source>
</evidence>
<feature type="compositionally biased region" description="Basic and acidic residues" evidence="1">
    <location>
        <begin position="41"/>
        <end position="54"/>
    </location>
</feature>
<name>A0A4R3JDH3_9PROT</name>
<organism evidence="2 3">
    <name type="scientific">Varunaivibrio sulfuroxidans</name>
    <dbReference type="NCBI Taxonomy" id="1773489"/>
    <lineage>
        <taxon>Bacteria</taxon>
        <taxon>Pseudomonadati</taxon>
        <taxon>Pseudomonadota</taxon>
        <taxon>Alphaproteobacteria</taxon>
        <taxon>Rhodospirillales</taxon>
        <taxon>Magnetovibrionaceae</taxon>
        <taxon>Varunaivibrio</taxon>
    </lineage>
</organism>
<dbReference type="EMBL" id="SLZW01000002">
    <property type="protein sequence ID" value="TCS64058.1"/>
    <property type="molecule type" value="Genomic_DNA"/>
</dbReference>
<sequence length="151" mass="15749">MRRGETKAMNQAARVSSGSNVAGGIPAGRVGLRGPATSSQERVEGLKSHDGPHLNDAEYQFQFVEKKGEERAAGDKHSRRRPGILFQTPSATFAAILGTIDEHEGLHGGAAVRGVKSFGGLLARAISAYEKTAHVIGAAAAGPAHTVRISL</sequence>
<evidence type="ECO:0000256" key="1">
    <source>
        <dbReference type="SAM" id="MobiDB-lite"/>
    </source>
</evidence>
<proteinExistence type="predicted"/>
<keyword evidence="3" id="KW-1185">Reference proteome</keyword>
<feature type="region of interest" description="Disordered" evidence="1">
    <location>
        <begin position="1"/>
        <end position="54"/>
    </location>
</feature>
<dbReference type="Proteomes" id="UP000295304">
    <property type="component" value="Unassembled WGS sequence"/>
</dbReference>
<evidence type="ECO:0000313" key="3">
    <source>
        <dbReference type="Proteomes" id="UP000295304"/>
    </source>
</evidence>
<dbReference type="AlphaFoldDB" id="A0A4R3JDH3"/>